<dbReference type="CDD" id="cd07197">
    <property type="entry name" value="nitrilase"/>
    <property type="match status" value="1"/>
</dbReference>
<dbReference type="Gene3D" id="3.60.110.10">
    <property type="entry name" value="Carbon-nitrogen hydrolase"/>
    <property type="match status" value="1"/>
</dbReference>
<dbReference type="EMBL" id="LNUW01000015">
    <property type="protein sequence ID" value="KXG86844.1"/>
    <property type="molecule type" value="Genomic_DNA"/>
</dbReference>
<organism evidence="2 3">
    <name type="scientific">Agrobacterium bohemicum</name>
    <dbReference type="NCBI Taxonomy" id="2052828"/>
    <lineage>
        <taxon>Bacteria</taxon>
        <taxon>Pseudomonadati</taxon>
        <taxon>Pseudomonadota</taxon>
        <taxon>Alphaproteobacteria</taxon>
        <taxon>Hyphomicrobiales</taxon>
        <taxon>Rhizobiaceae</taxon>
        <taxon>Rhizobium/Agrobacterium group</taxon>
        <taxon>Agrobacterium</taxon>
    </lineage>
</organism>
<keyword evidence="2" id="KW-0378">Hydrolase</keyword>
<dbReference type="PANTHER" id="PTHR23088">
    <property type="entry name" value="NITRILASE-RELATED"/>
    <property type="match status" value="1"/>
</dbReference>
<dbReference type="STRING" id="2052828.ATO67_02240"/>
<reference evidence="2 3" key="1">
    <citation type="submission" date="2015-11" db="EMBL/GenBank/DDBJ databases">
        <title>Draft genome sequence of Agrobacterium sp. R89-1.</title>
        <authorList>
            <person name="Zahradnik J."/>
            <person name="Kyslikova E."/>
            <person name="Palyzova A."/>
            <person name="Kyslik P."/>
        </authorList>
    </citation>
    <scope>NUCLEOTIDE SEQUENCE [LARGE SCALE GENOMIC DNA]</scope>
    <source>
        <strain evidence="2 3">R89-1</strain>
    </source>
</reference>
<dbReference type="InterPro" id="IPR036526">
    <property type="entry name" value="C-N_Hydrolase_sf"/>
</dbReference>
<proteinExistence type="predicted"/>
<evidence type="ECO:0000259" key="1">
    <source>
        <dbReference type="PROSITE" id="PS50263"/>
    </source>
</evidence>
<dbReference type="PANTHER" id="PTHR23088:SF27">
    <property type="entry name" value="DEAMINATED GLUTATHIONE AMIDASE"/>
    <property type="match status" value="1"/>
</dbReference>
<evidence type="ECO:0000313" key="2">
    <source>
        <dbReference type="EMBL" id="KXG86844.1"/>
    </source>
</evidence>
<dbReference type="Proteomes" id="UP000070498">
    <property type="component" value="Unassembled WGS sequence"/>
</dbReference>
<dbReference type="GO" id="GO:0016787">
    <property type="term" value="F:hydrolase activity"/>
    <property type="evidence" value="ECO:0007669"/>
    <property type="project" value="UniProtKB-KW"/>
</dbReference>
<name>A0A135P5Y8_9HYPH</name>
<protein>
    <submittedName>
        <fullName evidence="2">Hydrolase</fullName>
    </submittedName>
</protein>
<evidence type="ECO:0000313" key="3">
    <source>
        <dbReference type="Proteomes" id="UP000070498"/>
    </source>
</evidence>
<keyword evidence="3" id="KW-1185">Reference proteome</keyword>
<dbReference type="SUPFAM" id="SSF56317">
    <property type="entry name" value="Carbon-nitrogen hydrolase"/>
    <property type="match status" value="1"/>
</dbReference>
<dbReference type="RefSeq" id="WP_067643668.1">
    <property type="nucleotide sequence ID" value="NZ_KQ961023.1"/>
</dbReference>
<dbReference type="Pfam" id="PF00795">
    <property type="entry name" value="CN_hydrolase"/>
    <property type="match status" value="1"/>
</dbReference>
<dbReference type="AlphaFoldDB" id="A0A135P5Y8"/>
<accession>A0A135P5Y8</accession>
<gene>
    <name evidence="2" type="ORF">ATO67_02240</name>
</gene>
<comment type="caution">
    <text evidence="2">The sequence shown here is derived from an EMBL/GenBank/DDBJ whole genome shotgun (WGS) entry which is preliminary data.</text>
</comment>
<feature type="domain" description="CN hydrolase" evidence="1">
    <location>
        <begin position="1"/>
        <end position="237"/>
    </location>
</feature>
<dbReference type="PROSITE" id="PS50263">
    <property type="entry name" value="CN_HYDROLASE"/>
    <property type="match status" value="1"/>
</dbReference>
<sequence>MIIAAAQSVVSKDIAENGRTIRDLIAQAANEGARLVNFCEGSLSGYSKGQIAAPEDWLNVDWRLHTAELESIAGTCKKHKIFASIGSAHPLGASHPPFNSQHVLSDTGELLGRYDKRYLSNSELSGWFTPGSEPFTFEVDSYKFGCLTCIEVHFPELFMEYERLNVDAILFSSYGIRSFFQIALRAHAGFNCLWISGATPAQTAGEGPASIIGPDGKIVSHCATERRNELAFATLDRNDPVFDIPLKKARQWRREARRGEIYREKQIEK</sequence>
<dbReference type="InterPro" id="IPR003010">
    <property type="entry name" value="C-N_Hydrolase"/>
</dbReference>